<comment type="similarity">
    <text evidence="2">Belongs to the NPR1-interactor family.</text>
</comment>
<dbReference type="EMBL" id="JACEFO010001700">
    <property type="protein sequence ID" value="KAF8719976.1"/>
    <property type="molecule type" value="Genomic_DNA"/>
</dbReference>
<evidence type="ECO:0000256" key="2">
    <source>
        <dbReference type="ARBA" id="ARBA00009937"/>
    </source>
</evidence>
<dbReference type="OrthoDB" id="693542at2759"/>
<evidence type="ECO:0000313" key="5">
    <source>
        <dbReference type="EMBL" id="KAF8719976.1"/>
    </source>
</evidence>
<reference evidence="5" key="1">
    <citation type="submission" date="2020-07" db="EMBL/GenBank/DDBJ databases">
        <title>Genome sequence and genetic diversity analysis of an under-domesticated orphan crop, white fonio (Digitaria exilis).</title>
        <authorList>
            <person name="Bennetzen J.L."/>
            <person name="Chen S."/>
            <person name="Ma X."/>
            <person name="Wang X."/>
            <person name="Yssel A.E.J."/>
            <person name="Chaluvadi S.R."/>
            <person name="Johnson M."/>
            <person name="Gangashetty P."/>
            <person name="Hamidou F."/>
            <person name="Sanogo M.D."/>
            <person name="Zwaenepoel A."/>
            <person name="Wallace J."/>
            <person name="Van De Peer Y."/>
            <person name="Van Deynze A."/>
        </authorList>
    </citation>
    <scope>NUCLEOTIDE SEQUENCE</scope>
    <source>
        <tissue evidence="5">Leaves</tissue>
    </source>
</reference>
<feature type="compositionally biased region" description="Basic residues" evidence="4">
    <location>
        <begin position="1"/>
        <end position="10"/>
    </location>
</feature>
<feature type="compositionally biased region" description="Basic and acidic residues" evidence="4">
    <location>
        <begin position="76"/>
        <end position="104"/>
    </location>
</feature>
<accession>A0A835EX54</accession>
<dbReference type="InterPro" id="IPR031425">
    <property type="entry name" value="NPR1/NH1-interacting"/>
</dbReference>
<comment type="caution">
    <text evidence="5">The sequence shown here is derived from an EMBL/GenBank/DDBJ whole genome shotgun (WGS) entry which is preliminary data.</text>
</comment>
<evidence type="ECO:0000256" key="1">
    <source>
        <dbReference type="ARBA" id="ARBA00004123"/>
    </source>
</evidence>
<evidence type="ECO:0000313" key="6">
    <source>
        <dbReference type="Proteomes" id="UP000636709"/>
    </source>
</evidence>
<feature type="region of interest" description="Disordered" evidence="4">
    <location>
        <begin position="69"/>
        <end position="170"/>
    </location>
</feature>
<feature type="region of interest" description="Disordered" evidence="4">
    <location>
        <begin position="1"/>
        <end position="49"/>
    </location>
</feature>
<evidence type="ECO:0000256" key="4">
    <source>
        <dbReference type="SAM" id="MobiDB-lite"/>
    </source>
</evidence>
<protein>
    <submittedName>
        <fullName evidence="5">Uncharacterized protein</fullName>
    </submittedName>
</protein>
<comment type="subcellular location">
    <subcellularLocation>
        <location evidence="1">Nucleus</location>
    </subcellularLocation>
</comment>
<dbReference type="GO" id="GO:0010112">
    <property type="term" value="P:regulation of systemic acquired resistance"/>
    <property type="evidence" value="ECO:0007669"/>
    <property type="project" value="InterPro"/>
</dbReference>
<keyword evidence="3" id="KW-0539">Nucleus</keyword>
<proteinExistence type="inferred from homology"/>
<dbReference type="PANTHER" id="PTHR33669">
    <property type="entry name" value="PROTEIN NEGATIVE REGULATOR OF RESISTANCE"/>
    <property type="match status" value="1"/>
</dbReference>
<organism evidence="5 6">
    <name type="scientific">Digitaria exilis</name>
    <dbReference type="NCBI Taxonomy" id="1010633"/>
    <lineage>
        <taxon>Eukaryota</taxon>
        <taxon>Viridiplantae</taxon>
        <taxon>Streptophyta</taxon>
        <taxon>Embryophyta</taxon>
        <taxon>Tracheophyta</taxon>
        <taxon>Spermatophyta</taxon>
        <taxon>Magnoliopsida</taxon>
        <taxon>Liliopsida</taxon>
        <taxon>Poales</taxon>
        <taxon>Poaceae</taxon>
        <taxon>PACMAD clade</taxon>
        <taxon>Panicoideae</taxon>
        <taxon>Panicodae</taxon>
        <taxon>Paniceae</taxon>
        <taxon>Anthephorinae</taxon>
        <taxon>Digitaria</taxon>
    </lineage>
</organism>
<dbReference type="PANTHER" id="PTHR33669:SF25">
    <property type="entry name" value="NRR REPRESSOR HOMOLOG 1"/>
    <property type="match status" value="1"/>
</dbReference>
<feature type="compositionally biased region" description="Acidic residues" evidence="4">
    <location>
        <begin position="139"/>
        <end position="148"/>
    </location>
</feature>
<sequence length="170" mass="18331">MDATLLRKKAPPAVTADDAAPSSAQQAVEPPLPSPSPGVKTTGVEDDDEQVEKFYALLENIRAMRGMVGGAATAAAERKRAREAEPPWRPAFRMEDFELEEVRSGEAAPCCDANSKRTKRESSRGARQRRPAAGKEATDGEEESEVVEATDPRAAQRKQARRAGVLSVDS</sequence>
<dbReference type="GO" id="GO:0005634">
    <property type="term" value="C:nucleus"/>
    <property type="evidence" value="ECO:0007669"/>
    <property type="project" value="UniProtKB-SubCell"/>
</dbReference>
<keyword evidence="6" id="KW-1185">Reference proteome</keyword>
<dbReference type="AlphaFoldDB" id="A0A835EX54"/>
<name>A0A835EX54_9POAL</name>
<feature type="compositionally biased region" description="Low complexity" evidence="4">
    <location>
        <begin position="11"/>
        <end position="27"/>
    </location>
</feature>
<gene>
    <name evidence="5" type="ORF">HU200_024746</name>
</gene>
<dbReference type="Proteomes" id="UP000636709">
    <property type="component" value="Unassembled WGS sequence"/>
</dbReference>
<evidence type="ECO:0000256" key="3">
    <source>
        <dbReference type="ARBA" id="ARBA00023242"/>
    </source>
</evidence>
<dbReference type="Pfam" id="PF15699">
    <property type="entry name" value="NPR1_interact"/>
    <property type="match status" value="1"/>
</dbReference>